<dbReference type="Proteomes" id="UP000557307">
    <property type="component" value="Unassembled WGS sequence"/>
</dbReference>
<gene>
    <name evidence="3" type="ORF">HNQ92_003397</name>
</gene>
<feature type="domain" description="Peptidase C1A papain C-terminal" evidence="2">
    <location>
        <begin position="58"/>
        <end position="302"/>
    </location>
</feature>
<reference evidence="3 4" key="1">
    <citation type="submission" date="2020-08" db="EMBL/GenBank/DDBJ databases">
        <title>Genomic Encyclopedia of Type Strains, Phase IV (KMG-IV): sequencing the most valuable type-strain genomes for metagenomic binning, comparative biology and taxonomic classification.</title>
        <authorList>
            <person name="Goeker M."/>
        </authorList>
    </citation>
    <scope>NUCLEOTIDE SEQUENCE [LARGE SCALE GENOMIC DNA]</scope>
    <source>
        <strain evidence="3 4">DSM 105074</strain>
    </source>
</reference>
<evidence type="ECO:0000313" key="3">
    <source>
        <dbReference type="EMBL" id="MBB5285240.1"/>
    </source>
</evidence>
<dbReference type="GO" id="GO:0008234">
    <property type="term" value="F:cysteine-type peptidase activity"/>
    <property type="evidence" value="ECO:0007669"/>
    <property type="project" value="InterPro"/>
</dbReference>
<dbReference type="PANTHER" id="PTHR12411">
    <property type="entry name" value="CYSTEINE PROTEASE FAMILY C1-RELATED"/>
    <property type="match status" value="1"/>
</dbReference>
<dbReference type="AlphaFoldDB" id="A0A840TZA9"/>
<dbReference type="InterPro" id="IPR000668">
    <property type="entry name" value="Peptidase_C1A_C"/>
</dbReference>
<dbReference type="Gene3D" id="3.90.70.10">
    <property type="entry name" value="Cysteine proteinases"/>
    <property type="match status" value="1"/>
</dbReference>
<dbReference type="SUPFAM" id="SSF54001">
    <property type="entry name" value="Cysteine proteinases"/>
    <property type="match status" value="1"/>
</dbReference>
<sequence>METTSPRSGSKMTRYFLWLVGWLGTAGVLCAQGMKFDDSTYRKVPQKYTYRATDAARLPPRVDLSMYVPSAMSQGKLGTCVGFSTAYYMRTILEAIRLGMTDRAAIDTIRFSPSYLYNAIKDEDDSDCLGGTDLDVALTYLKQHGVARLSQQPYPDCEVRNELALASQSKIMDYIRLFGLSERPESIVNATRKALFEKTPVVIGFQTTPSLKNLGIWGRLWRWIVRLFGGEDDRGLWKPADSDRLGGGHAICVVGYDDEKFGGAFRAVNSWGKSWGEEGFFWIRYSDYSTYTKYGYQAYLPIESDSAEVTLSGQVSVLHATFVTGNEVPFLRSLEGKGTQSNGDEQMVAYTLRDALPIGSNFYFTANVDRLSYVYVLAASASELHTEKIFPISDTISPIVGANTKLVLPSDKAPDLDLQNPLMMPADGLVYTLVGEPGTEYWLFLFSEKALDIDEYVYDLNESEGNFTSRVLKVFGKDLVPYQQVEYDARKMGFVLRGQHEGYIVPLLVGLQQK</sequence>
<dbReference type="GO" id="GO:0006508">
    <property type="term" value="P:proteolysis"/>
    <property type="evidence" value="ECO:0007669"/>
    <property type="project" value="InterPro"/>
</dbReference>
<comment type="similarity">
    <text evidence="1">Belongs to the peptidase C1 family.</text>
</comment>
<evidence type="ECO:0000313" key="4">
    <source>
        <dbReference type="Proteomes" id="UP000557307"/>
    </source>
</evidence>
<name>A0A840TZA9_9BACT</name>
<dbReference type="PROSITE" id="PS00639">
    <property type="entry name" value="THIOL_PROTEASE_HIS"/>
    <property type="match status" value="1"/>
</dbReference>
<dbReference type="EMBL" id="JACHGF010000005">
    <property type="protein sequence ID" value="MBB5285240.1"/>
    <property type="molecule type" value="Genomic_DNA"/>
</dbReference>
<dbReference type="SMART" id="SM00645">
    <property type="entry name" value="Pept_C1"/>
    <property type="match status" value="1"/>
</dbReference>
<organism evidence="3 4">
    <name type="scientific">Rhabdobacter roseus</name>
    <dbReference type="NCBI Taxonomy" id="1655419"/>
    <lineage>
        <taxon>Bacteria</taxon>
        <taxon>Pseudomonadati</taxon>
        <taxon>Bacteroidota</taxon>
        <taxon>Cytophagia</taxon>
        <taxon>Cytophagales</taxon>
        <taxon>Cytophagaceae</taxon>
        <taxon>Rhabdobacter</taxon>
    </lineage>
</organism>
<dbReference type="Pfam" id="PF00112">
    <property type="entry name" value="Peptidase_C1"/>
    <property type="match status" value="1"/>
</dbReference>
<protein>
    <recommendedName>
        <fullName evidence="2">Peptidase C1A papain C-terminal domain-containing protein</fullName>
    </recommendedName>
</protein>
<keyword evidence="4" id="KW-1185">Reference proteome</keyword>
<dbReference type="CDD" id="cd02619">
    <property type="entry name" value="Peptidase_C1"/>
    <property type="match status" value="1"/>
</dbReference>
<proteinExistence type="inferred from homology"/>
<accession>A0A840TZA9</accession>
<dbReference type="InterPro" id="IPR038765">
    <property type="entry name" value="Papain-like_cys_pep_sf"/>
</dbReference>
<dbReference type="InterPro" id="IPR013128">
    <property type="entry name" value="Peptidase_C1A"/>
</dbReference>
<evidence type="ECO:0000256" key="1">
    <source>
        <dbReference type="ARBA" id="ARBA00008455"/>
    </source>
</evidence>
<dbReference type="RefSeq" id="WP_184175212.1">
    <property type="nucleotide sequence ID" value="NZ_JACHGF010000005.1"/>
</dbReference>
<comment type="caution">
    <text evidence="3">The sequence shown here is derived from an EMBL/GenBank/DDBJ whole genome shotgun (WGS) entry which is preliminary data.</text>
</comment>
<evidence type="ECO:0000259" key="2">
    <source>
        <dbReference type="SMART" id="SM00645"/>
    </source>
</evidence>
<dbReference type="InterPro" id="IPR025660">
    <property type="entry name" value="Pept_his_AS"/>
</dbReference>